<accession>A0A3S4ZMM2</accession>
<evidence type="ECO:0000313" key="2">
    <source>
        <dbReference type="EMBL" id="VEL07184.1"/>
    </source>
</evidence>
<feature type="transmembrane region" description="Helical" evidence="1">
    <location>
        <begin position="38"/>
        <end position="62"/>
    </location>
</feature>
<protein>
    <submittedName>
        <fullName evidence="2">Uncharacterized protein</fullName>
    </submittedName>
</protein>
<name>A0A3S4ZMM2_9PLAT</name>
<keyword evidence="1" id="KW-1133">Transmembrane helix</keyword>
<reference evidence="2" key="1">
    <citation type="submission" date="2018-11" db="EMBL/GenBank/DDBJ databases">
        <authorList>
            <consortium name="Pathogen Informatics"/>
        </authorList>
    </citation>
    <scope>NUCLEOTIDE SEQUENCE</scope>
</reference>
<evidence type="ECO:0000256" key="1">
    <source>
        <dbReference type="SAM" id="Phobius"/>
    </source>
</evidence>
<proteinExistence type="predicted"/>
<dbReference type="EMBL" id="CAAALY010001206">
    <property type="protein sequence ID" value="VEL07184.1"/>
    <property type="molecule type" value="Genomic_DNA"/>
</dbReference>
<dbReference type="AlphaFoldDB" id="A0A3S4ZMM2"/>
<comment type="caution">
    <text evidence="2">The sequence shown here is derived from an EMBL/GenBank/DDBJ whole genome shotgun (WGS) entry which is preliminary data.</text>
</comment>
<keyword evidence="3" id="KW-1185">Reference proteome</keyword>
<sequence length="138" mass="15105">MSYSRALNVPAPTWSVYSSLQTDFASNLVGDGLNHNQVSGIVAVVFILLLATCVTAALLVWWHLQHRRFPPIVPMTAGHTNLRTFHDMGRSAGLVDEVGVEVRSDADVRRVAPQVGRQQMRRAMAGAERASLLKGQLT</sequence>
<dbReference type="Proteomes" id="UP000784294">
    <property type="component" value="Unassembled WGS sequence"/>
</dbReference>
<gene>
    <name evidence="2" type="ORF">PXEA_LOCUS624</name>
</gene>
<keyword evidence="1" id="KW-0812">Transmembrane</keyword>
<keyword evidence="1" id="KW-0472">Membrane</keyword>
<evidence type="ECO:0000313" key="3">
    <source>
        <dbReference type="Proteomes" id="UP000784294"/>
    </source>
</evidence>
<organism evidence="2 3">
    <name type="scientific">Protopolystoma xenopodis</name>
    <dbReference type="NCBI Taxonomy" id="117903"/>
    <lineage>
        <taxon>Eukaryota</taxon>
        <taxon>Metazoa</taxon>
        <taxon>Spiralia</taxon>
        <taxon>Lophotrochozoa</taxon>
        <taxon>Platyhelminthes</taxon>
        <taxon>Monogenea</taxon>
        <taxon>Polyopisthocotylea</taxon>
        <taxon>Polystomatidea</taxon>
        <taxon>Polystomatidae</taxon>
        <taxon>Protopolystoma</taxon>
    </lineage>
</organism>